<dbReference type="AlphaFoldDB" id="A0A938X814"/>
<feature type="transmembrane region" description="Helical" evidence="1">
    <location>
        <begin position="50"/>
        <end position="67"/>
    </location>
</feature>
<accession>A0A938X814</accession>
<feature type="transmembrane region" description="Helical" evidence="1">
    <location>
        <begin position="12"/>
        <end position="30"/>
    </location>
</feature>
<dbReference type="EMBL" id="JACJKS010000001">
    <property type="protein sequence ID" value="MBM6947190.1"/>
    <property type="molecule type" value="Genomic_DNA"/>
</dbReference>
<organism evidence="2 3">
    <name type="scientific">Mordavella massiliensis</name>
    <dbReference type="NCBI Taxonomy" id="1871024"/>
    <lineage>
        <taxon>Bacteria</taxon>
        <taxon>Bacillati</taxon>
        <taxon>Bacillota</taxon>
        <taxon>Clostridia</taxon>
        <taxon>Eubacteriales</taxon>
        <taxon>Clostridiaceae</taxon>
        <taxon>Mordavella</taxon>
    </lineage>
</organism>
<dbReference type="Pfam" id="PF20122">
    <property type="entry name" value="DUF6512"/>
    <property type="match status" value="1"/>
</dbReference>
<dbReference type="RefSeq" id="WP_204905240.1">
    <property type="nucleotide sequence ID" value="NZ_JACJKS010000001.1"/>
</dbReference>
<reference evidence="2" key="1">
    <citation type="submission" date="2020-08" db="EMBL/GenBank/DDBJ databases">
        <authorList>
            <person name="Cejkova D."/>
            <person name="Kubasova T."/>
            <person name="Jahodarova E."/>
            <person name="Rychlik I."/>
        </authorList>
    </citation>
    <scope>NUCLEOTIDE SEQUENCE</scope>
    <source>
        <strain evidence="2">An582</strain>
    </source>
</reference>
<evidence type="ECO:0000256" key="1">
    <source>
        <dbReference type="SAM" id="Phobius"/>
    </source>
</evidence>
<proteinExistence type="predicted"/>
<keyword evidence="1" id="KW-0812">Transmembrane</keyword>
<protein>
    <submittedName>
        <fullName evidence="2">Uncharacterized protein</fullName>
    </submittedName>
</protein>
<evidence type="ECO:0000313" key="2">
    <source>
        <dbReference type="EMBL" id="MBM6947190.1"/>
    </source>
</evidence>
<reference evidence="2" key="2">
    <citation type="journal article" date="2021" name="Sci. Rep.">
        <title>The distribution of antibiotic resistance genes in chicken gut microbiota commensals.</title>
        <authorList>
            <person name="Juricova H."/>
            <person name="Matiasovicova J."/>
            <person name="Kubasova T."/>
            <person name="Cejkova D."/>
            <person name="Rychlik I."/>
        </authorList>
    </citation>
    <scope>NUCLEOTIDE SEQUENCE</scope>
    <source>
        <strain evidence="2">An582</strain>
    </source>
</reference>
<dbReference type="Proteomes" id="UP000705508">
    <property type="component" value="Unassembled WGS sequence"/>
</dbReference>
<feature type="transmembrane region" description="Helical" evidence="1">
    <location>
        <begin position="140"/>
        <end position="165"/>
    </location>
</feature>
<evidence type="ECO:0000313" key="3">
    <source>
        <dbReference type="Proteomes" id="UP000705508"/>
    </source>
</evidence>
<feature type="transmembrane region" description="Helical" evidence="1">
    <location>
        <begin position="106"/>
        <end position="128"/>
    </location>
</feature>
<gene>
    <name evidence="2" type="ORF">H6A20_00740</name>
</gene>
<keyword evidence="1" id="KW-0472">Membrane</keyword>
<comment type="caution">
    <text evidence="2">The sequence shown here is derived from an EMBL/GenBank/DDBJ whole genome shotgun (WGS) entry which is preliminary data.</text>
</comment>
<keyword evidence="1" id="KW-1133">Transmembrane helix</keyword>
<dbReference type="InterPro" id="IPR045407">
    <property type="entry name" value="DUF6512"/>
</dbReference>
<feature type="transmembrane region" description="Helical" evidence="1">
    <location>
        <begin position="79"/>
        <end position="100"/>
    </location>
</feature>
<sequence>MLRLCRRRDFFYMLSAALLGTAFHFLYDLTGQNPLAALIAPVNESTWEHLKLLFFPVLFLTIAEYFIRRPLPQSLFGARLAGVTAGMLLITGLFYLYTFLIGRSFLIADILLFLLGVCFTYVLSGHLLRSCRRADPLVVFLGWFLYVLLFFSFTCFPPDLFLFYLPAEPVMDLAKADAFFQTI</sequence>
<name>A0A938X814_9CLOT</name>